<protein>
    <recommendedName>
        <fullName evidence="1">Thiamine pyrophosphate enzyme N-terminal TPP-binding domain-containing protein</fullName>
    </recommendedName>
</protein>
<dbReference type="GO" id="GO:0030976">
    <property type="term" value="F:thiamine pyrophosphate binding"/>
    <property type="evidence" value="ECO:0007669"/>
    <property type="project" value="InterPro"/>
</dbReference>
<proteinExistence type="predicted"/>
<sequence>MKISDYIVKYLGKITDSVFLLSGGGIMHLVDSLGKSELDVYCCHHEQAAATAAEGILSAYTNPQFLHRTTS</sequence>
<dbReference type="Pfam" id="PF02776">
    <property type="entry name" value="TPP_enzyme_N"/>
    <property type="match status" value="1"/>
</dbReference>
<dbReference type="EMBL" id="BART01007280">
    <property type="protein sequence ID" value="GAG55672.1"/>
    <property type="molecule type" value="Genomic_DNA"/>
</dbReference>
<evidence type="ECO:0000313" key="2">
    <source>
        <dbReference type="EMBL" id="GAG55672.1"/>
    </source>
</evidence>
<dbReference type="SUPFAM" id="SSF52518">
    <property type="entry name" value="Thiamin diphosphate-binding fold (THDP-binding)"/>
    <property type="match status" value="1"/>
</dbReference>
<accession>X0ZBP7</accession>
<dbReference type="CDD" id="cd07035">
    <property type="entry name" value="TPP_PYR_POX_like"/>
    <property type="match status" value="1"/>
</dbReference>
<dbReference type="InterPro" id="IPR029061">
    <property type="entry name" value="THDP-binding"/>
</dbReference>
<reference evidence="2" key="1">
    <citation type="journal article" date="2014" name="Front. Microbiol.">
        <title>High frequency of phylogenetically diverse reductive dehalogenase-homologous genes in deep subseafloor sedimentary metagenomes.</title>
        <authorList>
            <person name="Kawai M."/>
            <person name="Futagami T."/>
            <person name="Toyoda A."/>
            <person name="Takaki Y."/>
            <person name="Nishi S."/>
            <person name="Hori S."/>
            <person name="Arai W."/>
            <person name="Tsubouchi T."/>
            <person name="Morono Y."/>
            <person name="Uchiyama I."/>
            <person name="Ito T."/>
            <person name="Fujiyama A."/>
            <person name="Inagaki F."/>
            <person name="Takami H."/>
        </authorList>
    </citation>
    <scope>NUCLEOTIDE SEQUENCE</scope>
    <source>
        <strain evidence="2">Expedition CK06-06</strain>
    </source>
</reference>
<dbReference type="Gene3D" id="3.40.50.970">
    <property type="match status" value="1"/>
</dbReference>
<name>X0ZBP7_9ZZZZ</name>
<comment type="caution">
    <text evidence="2">The sequence shown here is derived from an EMBL/GenBank/DDBJ whole genome shotgun (WGS) entry which is preliminary data.</text>
</comment>
<evidence type="ECO:0000259" key="1">
    <source>
        <dbReference type="Pfam" id="PF02776"/>
    </source>
</evidence>
<dbReference type="AlphaFoldDB" id="X0ZBP7"/>
<organism evidence="2">
    <name type="scientific">marine sediment metagenome</name>
    <dbReference type="NCBI Taxonomy" id="412755"/>
    <lineage>
        <taxon>unclassified sequences</taxon>
        <taxon>metagenomes</taxon>
        <taxon>ecological metagenomes</taxon>
    </lineage>
</organism>
<feature type="domain" description="Thiamine pyrophosphate enzyme N-terminal TPP-binding" evidence="1">
    <location>
        <begin position="1"/>
        <end position="65"/>
    </location>
</feature>
<dbReference type="InterPro" id="IPR012001">
    <property type="entry name" value="Thiamin_PyroP_enz_TPP-bd_dom"/>
</dbReference>
<gene>
    <name evidence="2" type="ORF">S01H4_16590</name>
</gene>